<dbReference type="PANTHER" id="PTHR30579">
    <property type="entry name" value="TRANSCRIPTIONAL REGULATOR"/>
    <property type="match status" value="1"/>
</dbReference>
<comment type="similarity">
    <text evidence="1">Belongs to the LysR transcriptional regulatory family.</text>
</comment>
<keyword evidence="4" id="KW-0804">Transcription</keyword>
<dbReference type="Gene3D" id="3.40.190.10">
    <property type="entry name" value="Periplasmic binding protein-like II"/>
    <property type="match status" value="2"/>
</dbReference>
<dbReference type="Pfam" id="PF00126">
    <property type="entry name" value="HTH_1"/>
    <property type="match status" value="1"/>
</dbReference>
<dbReference type="EMBL" id="QGHC01000002">
    <property type="protein sequence ID" value="PWK92481.1"/>
    <property type="molecule type" value="Genomic_DNA"/>
</dbReference>
<dbReference type="InterPro" id="IPR036390">
    <property type="entry name" value="WH_DNA-bd_sf"/>
</dbReference>
<dbReference type="InterPro" id="IPR036388">
    <property type="entry name" value="WH-like_DNA-bd_sf"/>
</dbReference>
<keyword evidence="3 6" id="KW-0238">DNA-binding</keyword>
<dbReference type="SUPFAM" id="SSF53850">
    <property type="entry name" value="Periplasmic binding protein-like II"/>
    <property type="match status" value="1"/>
</dbReference>
<dbReference type="Pfam" id="PF03466">
    <property type="entry name" value="LysR_substrate"/>
    <property type="match status" value="1"/>
</dbReference>
<evidence type="ECO:0000259" key="5">
    <source>
        <dbReference type="PROSITE" id="PS50931"/>
    </source>
</evidence>
<dbReference type="InterPro" id="IPR050176">
    <property type="entry name" value="LTTR"/>
</dbReference>
<comment type="caution">
    <text evidence="6">The sequence shown here is derived from an EMBL/GenBank/DDBJ whole genome shotgun (WGS) entry which is preliminary data.</text>
</comment>
<proteinExistence type="inferred from homology"/>
<dbReference type="PROSITE" id="PS50931">
    <property type="entry name" value="HTH_LYSR"/>
    <property type="match status" value="1"/>
</dbReference>
<protein>
    <submittedName>
        <fullName evidence="6">DNA-binding transcriptional LysR family regulator</fullName>
    </submittedName>
</protein>
<name>A0A316IGP1_9GAMM</name>
<dbReference type="Proteomes" id="UP000245812">
    <property type="component" value="Unassembled WGS sequence"/>
</dbReference>
<dbReference type="InterPro" id="IPR000847">
    <property type="entry name" value="LysR_HTH_N"/>
</dbReference>
<dbReference type="GO" id="GO:0003677">
    <property type="term" value="F:DNA binding"/>
    <property type="evidence" value="ECO:0007669"/>
    <property type="project" value="UniProtKB-KW"/>
</dbReference>
<gene>
    <name evidence="6" type="ORF">C7456_102216</name>
</gene>
<feature type="domain" description="HTH lysR-type" evidence="5">
    <location>
        <begin position="6"/>
        <end position="63"/>
    </location>
</feature>
<dbReference type="OrthoDB" id="5723059at2"/>
<dbReference type="Gene3D" id="1.10.10.10">
    <property type="entry name" value="Winged helix-like DNA-binding domain superfamily/Winged helix DNA-binding domain"/>
    <property type="match status" value="1"/>
</dbReference>
<dbReference type="AlphaFoldDB" id="A0A316IGP1"/>
<sequence>MRRQTFDLDALRAFALGVELGSFARAAGRLARSTSAVSAQLKKLQRQAGAPLLRKAGRGTALTEAGETLLAYARRLLELNDEAAAALRGVALEGWVRLGLPEDFGESLLPAALGRFGRAHPKVRIEARIGRNADLRARMAAGQLDLALVWDDGPVPPHAERLGELPLCWIGTAGAPPPVPAAQEPLPLIAFEPPCLMRSLATAALDRAGRPWRLAFTSPSLAGLWAATAAGLGVTVRTRAGLPSGLRPLDHGEQGLPALPALGLLLVRGEATPPPAVAQLAALLREPLRAQLDAAGADAPRTRARAA</sequence>
<keyword evidence="2" id="KW-0805">Transcription regulation</keyword>
<dbReference type="SUPFAM" id="SSF46785">
    <property type="entry name" value="Winged helix' DNA-binding domain"/>
    <property type="match status" value="1"/>
</dbReference>
<organism evidence="6 7">
    <name type="scientific">Fulvimonas soli</name>
    <dbReference type="NCBI Taxonomy" id="155197"/>
    <lineage>
        <taxon>Bacteria</taxon>
        <taxon>Pseudomonadati</taxon>
        <taxon>Pseudomonadota</taxon>
        <taxon>Gammaproteobacteria</taxon>
        <taxon>Lysobacterales</taxon>
        <taxon>Rhodanobacteraceae</taxon>
        <taxon>Fulvimonas</taxon>
    </lineage>
</organism>
<evidence type="ECO:0000256" key="2">
    <source>
        <dbReference type="ARBA" id="ARBA00023015"/>
    </source>
</evidence>
<evidence type="ECO:0000256" key="3">
    <source>
        <dbReference type="ARBA" id="ARBA00023125"/>
    </source>
</evidence>
<dbReference type="PANTHER" id="PTHR30579:SF7">
    <property type="entry name" value="HTH-TYPE TRANSCRIPTIONAL REGULATOR LRHA-RELATED"/>
    <property type="match status" value="1"/>
</dbReference>
<accession>A0A316IGP1</accession>
<evidence type="ECO:0000313" key="6">
    <source>
        <dbReference type="EMBL" id="PWK92481.1"/>
    </source>
</evidence>
<dbReference type="InterPro" id="IPR005119">
    <property type="entry name" value="LysR_subst-bd"/>
</dbReference>
<dbReference type="GO" id="GO:0003700">
    <property type="term" value="F:DNA-binding transcription factor activity"/>
    <property type="evidence" value="ECO:0007669"/>
    <property type="project" value="InterPro"/>
</dbReference>
<evidence type="ECO:0000313" key="7">
    <source>
        <dbReference type="Proteomes" id="UP000245812"/>
    </source>
</evidence>
<evidence type="ECO:0000256" key="4">
    <source>
        <dbReference type="ARBA" id="ARBA00023163"/>
    </source>
</evidence>
<keyword evidence="7" id="KW-1185">Reference proteome</keyword>
<dbReference type="RefSeq" id="WP_109722315.1">
    <property type="nucleotide sequence ID" value="NZ_MSZV01000015.1"/>
</dbReference>
<reference evidence="6 7" key="1">
    <citation type="submission" date="2018-05" db="EMBL/GenBank/DDBJ databases">
        <title>Genomic Encyclopedia of Type Strains, Phase IV (KMG-IV): sequencing the most valuable type-strain genomes for metagenomic binning, comparative biology and taxonomic classification.</title>
        <authorList>
            <person name="Goeker M."/>
        </authorList>
    </citation>
    <scope>NUCLEOTIDE SEQUENCE [LARGE SCALE GENOMIC DNA]</scope>
    <source>
        <strain evidence="6 7">DSM 14263</strain>
    </source>
</reference>
<evidence type="ECO:0000256" key="1">
    <source>
        <dbReference type="ARBA" id="ARBA00009437"/>
    </source>
</evidence>